<dbReference type="EC" id="2.1.1.37" evidence="1"/>
<dbReference type="PROSITE" id="PS00095">
    <property type="entry name" value="C5_MTASE_2"/>
    <property type="match status" value="1"/>
</dbReference>
<keyword evidence="2 6" id="KW-0489">Methyltransferase</keyword>
<dbReference type="Pfam" id="PF00145">
    <property type="entry name" value="DNA_methylase"/>
    <property type="match status" value="3"/>
</dbReference>
<evidence type="ECO:0000256" key="2">
    <source>
        <dbReference type="ARBA" id="ARBA00022603"/>
    </source>
</evidence>
<dbReference type="InterPro" id="IPR018117">
    <property type="entry name" value="C5_DNA_meth_AS"/>
</dbReference>
<evidence type="ECO:0000313" key="7">
    <source>
        <dbReference type="EMBL" id="OUN41625.1"/>
    </source>
</evidence>
<dbReference type="InterPro" id="IPR001525">
    <property type="entry name" value="C5_MeTfrase"/>
</dbReference>
<dbReference type="InterPro" id="IPR029063">
    <property type="entry name" value="SAM-dependent_MTases_sf"/>
</dbReference>
<evidence type="ECO:0000256" key="6">
    <source>
        <dbReference type="PROSITE-ProRule" id="PRU01016"/>
    </source>
</evidence>
<dbReference type="GO" id="GO:0003886">
    <property type="term" value="F:DNA (cytosine-5-)-methyltransferase activity"/>
    <property type="evidence" value="ECO:0007669"/>
    <property type="project" value="UniProtKB-EC"/>
</dbReference>
<dbReference type="SUPFAM" id="SSF53335">
    <property type="entry name" value="S-adenosyl-L-methionine-dependent methyltransferases"/>
    <property type="match status" value="1"/>
</dbReference>
<organism evidence="7 8">
    <name type="scientific">Enorma massiliensis</name>
    <dbReference type="NCBI Taxonomy" id="1472761"/>
    <lineage>
        <taxon>Bacteria</taxon>
        <taxon>Bacillati</taxon>
        <taxon>Actinomycetota</taxon>
        <taxon>Coriobacteriia</taxon>
        <taxon>Coriobacteriales</taxon>
        <taxon>Coriobacteriaceae</taxon>
        <taxon>Enorma</taxon>
    </lineage>
</organism>
<comment type="similarity">
    <text evidence="6">Belongs to the class I-like SAM-binding methyltransferase superfamily. C5-methyltransferase family.</text>
</comment>
<keyword evidence="8" id="KW-1185">Reference proteome</keyword>
<name>A0A1Y3U0C4_9ACTN</name>
<evidence type="ECO:0000256" key="3">
    <source>
        <dbReference type="ARBA" id="ARBA00022679"/>
    </source>
</evidence>
<dbReference type="InterPro" id="IPR050390">
    <property type="entry name" value="C5-Methyltransferase"/>
</dbReference>
<reference evidence="8" key="1">
    <citation type="submission" date="2017-04" db="EMBL/GenBank/DDBJ databases">
        <title>Function of individual gut microbiota members based on whole genome sequencing of pure cultures obtained from chicken caecum.</title>
        <authorList>
            <person name="Medvecky M."/>
            <person name="Cejkova D."/>
            <person name="Polansky O."/>
            <person name="Karasova D."/>
            <person name="Kubasova T."/>
            <person name="Cizek A."/>
            <person name="Rychlik I."/>
        </authorList>
    </citation>
    <scope>NUCLEOTIDE SEQUENCE [LARGE SCALE GENOMIC DNA]</scope>
    <source>
        <strain evidence="8">An70</strain>
    </source>
</reference>
<comment type="caution">
    <text evidence="7">The sequence shown here is derived from an EMBL/GenBank/DDBJ whole genome shotgun (WGS) entry which is preliminary data.</text>
</comment>
<dbReference type="PROSITE" id="PS00094">
    <property type="entry name" value="C5_MTASE_1"/>
    <property type="match status" value="1"/>
</dbReference>
<dbReference type="Gene3D" id="3.90.120.10">
    <property type="entry name" value="DNA Methylase, subunit A, domain 2"/>
    <property type="match status" value="1"/>
</dbReference>
<dbReference type="EMBL" id="NFHO01000012">
    <property type="protein sequence ID" value="OUN41625.1"/>
    <property type="molecule type" value="Genomic_DNA"/>
</dbReference>
<evidence type="ECO:0000313" key="8">
    <source>
        <dbReference type="Proteomes" id="UP000196560"/>
    </source>
</evidence>
<dbReference type="AlphaFoldDB" id="A0A1Y3U0C4"/>
<evidence type="ECO:0000256" key="1">
    <source>
        <dbReference type="ARBA" id="ARBA00011975"/>
    </source>
</evidence>
<proteinExistence type="inferred from homology"/>
<dbReference type="RefSeq" id="WP_087186948.1">
    <property type="nucleotide sequence ID" value="NZ_DBEYNO010000103.1"/>
</dbReference>
<keyword evidence="3 6" id="KW-0808">Transferase</keyword>
<dbReference type="InterPro" id="IPR031303">
    <property type="entry name" value="C5_meth_CS"/>
</dbReference>
<evidence type="ECO:0000256" key="4">
    <source>
        <dbReference type="ARBA" id="ARBA00022691"/>
    </source>
</evidence>
<sequence length="404" mass="44517">MMGNALTSIELFAGGGGLLLGCSLAGFTHELAVEWDGPSCATLRRNEACGYPLIAGTKIHEGDVRDVSWNNYVGQLDLLAGGPPCQPFSLGGLARAALDPRDMFPAMTHVLSVLRPRAFVIENVKGLTRSSFADYYSYILLRLQHPTLTAREDESWRDHLARLSREHTSGVHDDLRYEVVPTVVDAADYGVPQHRMRVIIVGFREDVNADWSFPAKTHSGAALFEAKQSGDYWERHAVPMRGRSLGSRHSGDTGLLPWRTVRDALAGLPEPQIGGVPGWFNHELRTGARSYPGHTGSLLDEPSKAIKAGVHGVPGGENMLRYPDGRVRYYSVREAARIQCFPDRYEFDANWSESMRQIGNAVPVRLAQIVASSVAVALRLDDAKRAYDASLVRELEEVHYASAR</sequence>
<gene>
    <name evidence="7" type="ORF">B5G21_09300</name>
</gene>
<feature type="active site" evidence="6">
    <location>
        <position position="85"/>
    </location>
</feature>
<keyword evidence="5" id="KW-0680">Restriction system</keyword>
<dbReference type="Proteomes" id="UP000196560">
    <property type="component" value="Unassembled WGS sequence"/>
</dbReference>
<dbReference type="PANTHER" id="PTHR10629:SF52">
    <property type="entry name" value="DNA (CYTOSINE-5)-METHYLTRANSFERASE 1"/>
    <property type="match status" value="1"/>
</dbReference>
<evidence type="ECO:0000256" key="5">
    <source>
        <dbReference type="ARBA" id="ARBA00022747"/>
    </source>
</evidence>
<dbReference type="GO" id="GO:0003677">
    <property type="term" value="F:DNA binding"/>
    <property type="evidence" value="ECO:0007669"/>
    <property type="project" value="TreeGrafter"/>
</dbReference>
<dbReference type="PANTHER" id="PTHR10629">
    <property type="entry name" value="CYTOSINE-SPECIFIC METHYLTRANSFERASE"/>
    <property type="match status" value="1"/>
</dbReference>
<dbReference type="GO" id="GO:0032259">
    <property type="term" value="P:methylation"/>
    <property type="evidence" value="ECO:0007669"/>
    <property type="project" value="UniProtKB-KW"/>
</dbReference>
<keyword evidence="4 6" id="KW-0949">S-adenosyl-L-methionine</keyword>
<accession>A0A1Y3U0C4</accession>
<dbReference type="PROSITE" id="PS51679">
    <property type="entry name" value="SAM_MT_C5"/>
    <property type="match status" value="1"/>
</dbReference>
<protein>
    <recommendedName>
        <fullName evidence="1">DNA (cytosine-5-)-methyltransferase</fullName>
        <ecNumber evidence="1">2.1.1.37</ecNumber>
    </recommendedName>
</protein>
<dbReference type="PRINTS" id="PR00105">
    <property type="entry name" value="C5METTRFRASE"/>
</dbReference>
<dbReference type="GO" id="GO:0044027">
    <property type="term" value="P:negative regulation of gene expression via chromosomal CpG island methylation"/>
    <property type="evidence" value="ECO:0007669"/>
    <property type="project" value="TreeGrafter"/>
</dbReference>
<dbReference type="GO" id="GO:0009307">
    <property type="term" value="P:DNA restriction-modification system"/>
    <property type="evidence" value="ECO:0007669"/>
    <property type="project" value="UniProtKB-KW"/>
</dbReference>
<dbReference type="Gene3D" id="3.40.50.150">
    <property type="entry name" value="Vaccinia Virus protein VP39"/>
    <property type="match status" value="1"/>
</dbReference>